<protein>
    <submittedName>
        <fullName evidence="1">Uncharacterized protein</fullName>
    </submittedName>
</protein>
<accession>A0A284QPJ5</accession>
<keyword evidence="2" id="KW-1185">Reference proteome</keyword>
<reference evidence="2" key="1">
    <citation type="journal article" date="2017" name="Nat. Ecol. Evol.">
        <title>Genome expansion and lineage-specific genetic innovations in the forest pathogenic fungi Armillaria.</title>
        <authorList>
            <person name="Sipos G."/>
            <person name="Prasanna A.N."/>
            <person name="Walter M.C."/>
            <person name="O'Connor E."/>
            <person name="Balint B."/>
            <person name="Krizsan K."/>
            <person name="Kiss B."/>
            <person name="Hess J."/>
            <person name="Varga T."/>
            <person name="Slot J."/>
            <person name="Riley R."/>
            <person name="Boka B."/>
            <person name="Rigling D."/>
            <person name="Barry K."/>
            <person name="Lee J."/>
            <person name="Mihaltcheva S."/>
            <person name="LaButti K."/>
            <person name="Lipzen A."/>
            <person name="Waldron R."/>
            <person name="Moloney N.M."/>
            <person name="Sperisen C."/>
            <person name="Kredics L."/>
            <person name="Vagvoelgyi C."/>
            <person name="Patrignani A."/>
            <person name="Fitzpatrick D."/>
            <person name="Nagy I."/>
            <person name="Doyle S."/>
            <person name="Anderson J.B."/>
            <person name="Grigoriev I.V."/>
            <person name="Gueldener U."/>
            <person name="Muensterkoetter M."/>
            <person name="Nagy L.G."/>
        </authorList>
    </citation>
    <scope>NUCLEOTIDE SEQUENCE [LARGE SCALE GENOMIC DNA]</scope>
    <source>
        <strain evidence="2">C18/9</strain>
    </source>
</reference>
<evidence type="ECO:0000313" key="1">
    <source>
        <dbReference type="EMBL" id="SJK98371.1"/>
    </source>
</evidence>
<dbReference type="OrthoDB" id="10625745at2759"/>
<dbReference type="AlphaFoldDB" id="A0A284QPJ5"/>
<dbReference type="EMBL" id="FUEG01000001">
    <property type="protein sequence ID" value="SJK98371.1"/>
    <property type="molecule type" value="Genomic_DNA"/>
</dbReference>
<gene>
    <name evidence="1" type="ORF">ARMOST_01636</name>
</gene>
<sequence length="160" mass="18426">MLDSRWVRLVTSRVTHRDLTFRPKKLSLESEAVCDLFLGIVTELGQAIRYFHGTISPRDFPCGNAKGDDGALVKALQTLFTFIVIDYRRLARWRLDYVQGRSSVASICLHPAQSVAGGWRVGITKEIIQRSYLFRKLDQDYVQDLLEPPYAFIRRSRSFD</sequence>
<organism evidence="1 2">
    <name type="scientific">Armillaria ostoyae</name>
    <name type="common">Armillaria root rot fungus</name>
    <dbReference type="NCBI Taxonomy" id="47428"/>
    <lineage>
        <taxon>Eukaryota</taxon>
        <taxon>Fungi</taxon>
        <taxon>Dikarya</taxon>
        <taxon>Basidiomycota</taxon>
        <taxon>Agaricomycotina</taxon>
        <taxon>Agaricomycetes</taxon>
        <taxon>Agaricomycetidae</taxon>
        <taxon>Agaricales</taxon>
        <taxon>Marasmiineae</taxon>
        <taxon>Physalacriaceae</taxon>
        <taxon>Armillaria</taxon>
    </lineage>
</organism>
<dbReference type="Proteomes" id="UP000219338">
    <property type="component" value="Unassembled WGS sequence"/>
</dbReference>
<evidence type="ECO:0000313" key="2">
    <source>
        <dbReference type="Proteomes" id="UP000219338"/>
    </source>
</evidence>
<name>A0A284QPJ5_ARMOS</name>
<proteinExistence type="predicted"/>